<sequence>MLTYLSLLIPVTCLWCGWLWYSTTFVWEDIVQDIAFVSVKMGLVLVISIVYSILAMCIMGPDALLIKYAVSLIQSHGQKIKPVELFIGRLVTYKKIYLLPIELLVKYIKFDLLRIELQKLATKLYVQLIKRVLLSIKHWSFKLFIERWRFTLFIKLQDLIIKCCPFCLWFIFTIITSGMIGYIMIHCEDISSIDPNGWILLKNGLTLKDQEKIGLIQGIELDMSKCGQCPNAIEDLSQIMNSYESEYQSFHSIMKVCRWVEAISVKNCICNRFEKIHGKRFNNTFGIFYPLRGFLFYYHKKYKEALNDFDKSLEHDPNNIKTQVYRIFTYNMLGMHSDADLYIQRFIEKYQANSENAENQWILSKLTDFQEKIQVNYNKYKSQKGQDYRKFNNIQSQSFLNSWPTHLEFAKISHVAYCKDRLSLLPYWSFIDEHNDTDDTGYYGIAIQHNETKQIVIAHRGTNFDIKNVLLHTNFYLYTLTALEQFRVAQKFTEKFRQRINSTGILWHTGHSFGGAIAEFLVANETLFNQQTLSFAVTFDSPGIMEILEKHHHHSKIEKNLPKSNEFPVIGYLSVPNIINTMGTHIGLTLRLSPLPPFSKEYDILFQNIIDQVKKDFNQYKKNIDIIINHFLAQLHWHSMKTIIETFNLFSDMNGFSILTKPVIKWPLGTQQSIHFINLVDRHNLTTLDISKHLNNKKKVLNDFKRCNYHVINNDEYSLVALPAQLWNLKTQNFRKKFMPNKFPQKDIIIQLNSNCELSKFIDDDLLQIIFKILHWETDDLDSNIKMISINEQIYNISILNIYTLFSLVNLDNCILSFIDNGTCENKIDSFYDLYRRKTD</sequence>
<dbReference type="OrthoDB" id="9979485at2759"/>
<dbReference type="Proteomes" id="UP000663852">
    <property type="component" value="Unassembled WGS sequence"/>
</dbReference>
<organism evidence="4 6">
    <name type="scientific">Adineta ricciae</name>
    <name type="common">Rotifer</name>
    <dbReference type="NCBI Taxonomy" id="249248"/>
    <lineage>
        <taxon>Eukaryota</taxon>
        <taxon>Metazoa</taxon>
        <taxon>Spiralia</taxon>
        <taxon>Gnathifera</taxon>
        <taxon>Rotifera</taxon>
        <taxon>Eurotatoria</taxon>
        <taxon>Bdelloidea</taxon>
        <taxon>Adinetida</taxon>
        <taxon>Adinetidae</taxon>
        <taxon>Adineta</taxon>
    </lineage>
</organism>
<dbReference type="InterPro" id="IPR011990">
    <property type="entry name" value="TPR-like_helical_dom_sf"/>
</dbReference>
<protein>
    <recommendedName>
        <fullName evidence="7">Fungal lipase-like domain-containing protein</fullName>
    </recommendedName>
</protein>
<dbReference type="InterPro" id="IPR024499">
    <property type="entry name" value="Mbeg1-like"/>
</dbReference>
<dbReference type="Gene3D" id="1.25.40.10">
    <property type="entry name" value="Tetratricopeptide repeat domain"/>
    <property type="match status" value="1"/>
</dbReference>
<keyword evidence="2" id="KW-0472">Membrane</keyword>
<keyword evidence="5" id="KW-1185">Reference proteome</keyword>
<feature type="transmembrane region" description="Helical" evidence="2">
    <location>
        <begin position="159"/>
        <end position="185"/>
    </location>
</feature>
<evidence type="ECO:0000313" key="6">
    <source>
        <dbReference type="Proteomes" id="UP000663852"/>
    </source>
</evidence>
<evidence type="ECO:0008006" key="7">
    <source>
        <dbReference type="Google" id="ProtNLM"/>
    </source>
</evidence>
<accession>A0A815K5R2</accession>
<evidence type="ECO:0000313" key="4">
    <source>
        <dbReference type="EMBL" id="CAF1388894.1"/>
    </source>
</evidence>
<proteinExistence type="predicted"/>
<dbReference type="SMART" id="SM00028">
    <property type="entry name" value="TPR"/>
    <property type="match status" value="1"/>
</dbReference>
<name>A0A815K5R2_ADIRI</name>
<reference evidence="4" key="1">
    <citation type="submission" date="2021-02" db="EMBL/GenBank/DDBJ databases">
        <authorList>
            <person name="Nowell W R."/>
        </authorList>
    </citation>
    <scope>NUCLEOTIDE SEQUENCE</scope>
</reference>
<keyword evidence="2" id="KW-1133">Transmembrane helix</keyword>
<feature type="transmembrane region" description="Helical" evidence="2">
    <location>
        <begin position="7"/>
        <end position="27"/>
    </location>
</feature>
<gene>
    <name evidence="4" type="ORF">EDS130_LOCUS35353</name>
    <name evidence="3" type="ORF">XAT740_LOCUS9951</name>
</gene>
<dbReference type="EMBL" id="CAJNOJ010000309">
    <property type="protein sequence ID" value="CAF1388894.1"/>
    <property type="molecule type" value="Genomic_DNA"/>
</dbReference>
<evidence type="ECO:0000313" key="5">
    <source>
        <dbReference type="Proteomes" id="UP000663828"/>
    </source>
</evidence>
<evidence type="ECO:0000256" key="1">
    <source>
        <dbReference type="PROSITE-ProRule" id="PRU00339"/>
    </source>
</evidence>
<dbReference type="AlphaFoldDB" id="A0A815K5R2"/>
<feature type="repeat" description="TPR" evidence="1">
    <location>
        <begin position="286"/>
        <end position="319"/>
    </location>
</feature>
<dbReference type="Gene3D" id="3.40.50.1820">
    <property type="entry name" value="alpha/beta hydrolase"/>
    <property type="match status" value="1"/>
</dbReference>
<dbReference type="EMBL" id="CAJNOR010000521">
    <property type="protein sequence ID" value="CAF0937896.1"/>
    <property type="molecule type" value="Genomic_DNA"/>
</dbReference>
<dbReference type="Proteomes" id="UP000663828">
    <property type="component" value="Unassembled WGS sequence"/>
</dbReference>
<feature type="transmembrane region" description="Helical" evidence="2">
    <location>
        <begin position="39"/>
        <end position="59"/>
    </location>
</feature>
<dbReference type="SUPFAM" id="SSF48452">
    <property type="entry name" value="TPR-like"/>
    <property type="match status" value="1"/>
</dbReference>
<dbReference type="InterPro" id="IPR029058">
    <property type="entry name" value="AB_hydrolase_fold"/>
</dbReference>
<dbReference type="Pfam" id="PF11187">
    <property type="entry name" value="Mbeg1-like"/>
    <property type="match status" value="1"/>
</dbReference>
<dbReference type="PROSITE" id="PS50005">
    <property type="entry name" value="TPR"/>
    <property type="match status" value="1"/>
</dbReference>
<dbReference type="InterPro" id="IPR019734">
    <property type="entry name" value="TPR_rpt"/>
</dbReference>
<comment type="caution">
    <text evidence="4">The sequence shown here is derived from an EMBL/GenBank/DDBJ whole genome shotgun (WGS) entry which is preliminary data.</text>
</comment>
<evidence type="ECO:0000313" key="3">
    <source>
        <dbReference type="EMBL" id="CAF0937896.1"/>
    </source>
</evidence>
<dbReference type="SUPFAM" id="SSF53474">
    <property type="entry name" value="alpha/beta-Hydrolases"/>
    <property type="match status" value="1"/>
</dbReference>
<keyword evidence="1" id="KW-0802">TPR repeat</keyword>
<evidence type="ECO:0000256" key="2">
    <source>
        <dbReference type="SAM" id="Phobius"/>
    </source>
</evidence>
<keyword evidence="2" id="KW-0812">Transmembrane</keyword>